<dbReference type="SUPFAM" id="SSF54928">
    <property type="entry name" value="RNA-binding domain, RBD"/>
    <property type="match status" value="1"/>
</dbReference>
<dbReference type="HOGENOM" id="CLU_050545_0_0_1"/>
<sequence length="333" mass="36252">MEAVNPPQQQEDVATSKRIYLGNLLYSVKPGTIEEMLHEGGFGNFEKIHISVDPVSGRNPGYCFVDFPDKASADLALETLDVSIGGRPLKVRPCEPKKPRASAAGVRWGRDAREGGSADAESPAPSPARNSRGGSGDNGSGGGQSFNRWGDWNSSRDGQAPQQQQQQQRGGAGDRQGPGAALNHFDENMQEEGRRLFVGGLGKMVDQDHNRTEMEAIFAEFKPAAIGKRITARPDESRPASGNRNFCFVDFDTREEAEAARQALDGIELNGNPITVRTARRQREQMQGSGYRHDIQRNTNSSTNNSSADPPAVGASDSPSRAFASRDWRRRVD</sequence>
<evidence type="ECO:0000256" key="2">
    <source>
        <dbReference type="PROSITE-ProRule" id="PRU00176"/>
    </source>
</evidence>
<proteinExistence type="predicted"/>
<keyword evidence="5" id="KW-0687">Ribonucleoprotein</keyword>
<dbReference type="InterPro" id="IPR000504">
    <property type="entry name" value="RRM_dom"/>
</dbReference>
<feature type="domain" description="RRM" evidence="4">
    <location>
        <begin position="17"/>
        <end position="96"/>
    </location>
</feature>
<accession>G3JDI8</accession>
<evidence type="ECO:0000259" key="4">
    <source>
        <dbReference type="PROSITE" id="PS50102"/>
    </source>
</evidence>
<feature type="compositionally biased region" description="Low complexity" evidence="3">
    <location>
        <begin position="157"/>
        <end position="169"/>
    </location>
</feature>
<keyword evidence="1 2" id="KW-0694">RNA-binding</keyword>
<dbReference type="SMART" id="SM00360">
    <property type="entry name" value="RRM"/>
    <property type="match status" value="2"/>
</dbReference>
<dbReference type="KEGG" id="cmt:CCM_04036"/>
<feature type="domain" description="RRM" evidence="4">
    <location>
        <begin position="194"/>
        <end position="281"/>
    </location>
</feature>
<dbReference type="PROSITE" id="PS50102">
    <property type="entry name" value="RRM"/>
    <property type="match status" value="2"/>
</dbReference>
<dbReference type="GeneID" id="18166059"/>
<dbReference type="InterPro" id="IPR012677">
    <property type="entry name" value="Nucleotide-bd_a/b_plait_sf"/>
</dbReference>
<dbReference type="InterPro" id="IPR035979">
    <property type="entry name" value="RBD_domain_sf"/>
</dbReference>
<dbReference type="eggNOG" id="ENOG502S58E">
    <property type="taxonomic scope" value="Eukaryota"/>
</dbReference>
<dbReference type="CDD" id="cd00590">
    <property type="entry name" value="RRM_SF"/>
    <property type="match status" value="2"/>
</dbReference>
<feature type="compositionally biased region" description="Low complexity" evidence="3">
    <location>
        <begin position="298"/>
        <end position="307"/>
    </location>
</feature>
<dbReference type="STRING" id="983644.G3JDI8"/>
<dbReference type="EMBL" id="JH126401">
    <property type="protein sequence ID" value="EGX92663.1"/>
    <property type="molecule type" value="Genomic_DNA"/>
</dbReference>
<gene>
    <name evidence="5" type="ORF">CCM_04036</name>
</gene>
<keyword evidence="6" id="KW-1185">Reference proteome</keyword>
<dbReference type="Gene3D" id="3.30.70.330">
    <property type="match status" value="2"/>
</dbReference>
<dbReference type="VEuPathDB" id="FungiDB:CCM_04036"/>
<dbReference type="AlphaFoldDB" id="G3JDI8"/>
<dbReference type="OrthoDB" id="272703at2759"/>
<feature type="compositionally biased region" description="Low complexity" evidence="3">
    <location>
        <begin position="117"/>
        <end position="132"/>
    </location>
</feature>
<feature type="region of interest" description="Disordered" evidence="3">
    <location>
        <begin position="281"/>
        <end position="333"/>
    </location>
</feature>
<dbReference type="InParanoid" id="G3JDI8"/>
<evidence type="ECO:0000256" key="1">
    <source>
        <dbReference type="ARBA" id="ARBA00022884"/>
    </source>
</evidence>
<dbReference type="RefSeq" id="XP_006669247.1">
    <property type="nucleotide sequence ID" value="XM_006669184.1"/>
</dbReference>
<feature type="compositionally biased region" description="Basic and acidic residues" evidence="3">
    <location>
        <begin position="324"/>
        <end position="333"/>
    </location>
</feature>
<feature type="compositionally biased region" description="Gly residues" evidence="3">
    <location>
        <begin position="133"/>
        <end position="144"/>
    </location>
</feature>
<evidence type="ECO:0000313" key="5">
    <source>
        <dbReference type="EMBL" id="EGX92663.1"/>
    </source>
</evidence>
<organism evidence="5 6">
    <name type="scientific">Cordyceps militaris (strain CM01)</name>
    <name type="common">Caterpillar fungus</name>
    <dbReference type="NCBI Taxonomy" id="983644"/>
    <lineage>
        <taxon>Eukaryota</taxon>
        <taxon>Fungi</taxon>
        <taxon>Dikarya</taxon>
        <taxon>Ascomycota</taxon>
        <taxon>Pezizomycotina</taxon>
        <taxon>Sordariomycetes</taxon>
        <taxon>Hypocreomycetidae</taxon>
        <taxon>Hypocreales</taxon>
        <taxon>Cordycipitaceae</taxon>
        <taxon>Cordyceps</taxon>
    </lineage>
</organism>
<dbReference type="Pfam" id="PF00076">
    <property type="entry name" value="RRM_1"/>
    <property type="match status" value="2"/>
</dbReference>
<feature type="region of interest" description="Disordered" evidence="3">
    <location>
        <begin position="87"/>
        <end position="186"/>
    </location>
</feature>
<dbReference type="InterPro" id="IPR052462">
    <property type="entry name" value="SLIRP/GR-RBP-like"/>
</dbReference>
<protein>
    <submittedName>
        <fullName evidence="5">Ribonucleoprotein</fullName>
    </submittedName>
</protein>
<dbReference type="OMA" id="HNRTEME"/>
<dbReference type="GO" id="GO:1990904">
    <property type="term" value="C:ribonucleoprotein complex"/>
    <property type="evidence" value="ECO:0007669"/>
    <property type="project" value="UniProtKB-KW"/>
</dbReference>
<dbReference type="GO" id="GO:0003723">
    <property type="term" value="F:RNA binding"/>
    <property type="evidence" value="ECO:0007669"/>
    <property type="project" value="UniProtKB-UniRule"/>
</dbReference>
<reference evidence="5 6" key="1">
    <citation type="journal article" date="2011" name="Genome Biol.">
        <title>Genome sequence of the insect pathogenic fungus Cordyceps militaris, a valued traditional Chinese medicine.</title>
        <authorList>
            <person name="Zheng P."/>
            <person name="Xia Y."/>
            <person name="Xiao G."/>
            <person name="Xiong C."/>
            <person name="Hu X."/>
            <person name="Zhang S."/>
            <person name="Zheng H."/>
            <person name="Huang Y."/>
            <person name="Zhou Y."/>
            <person name="Wang S."/>
            <person name="Zhao G.P."/>
            <person name="Liu X."/>
            <person name="St Leger R.J."/>
            <person name="Wang C."/>
        </authorList>
    </citation>
    <scope>NUCLEOTIDE SEQUENCE [LARGE SCALE GENOMIC DNA]</scope>
    <source>
        <strain evidence="5 6">CM01</strain>
    </source>
</reference>
<dbReference type="PANTHER" id="PTHR48027">
    <property type="entry name" value="HETEROGENEOUS NUCLEAR RIBONUCLEOPROTEIN 87F-RELATED"/>
    <property type="match status" value="1"/>
</dbReference>
<name>G3JDI8_CORMM</name>
<evidence type="ECO:0000256" key="3">
    <source>
        <dbReference type="SAM" id="MobiDB-lite"/>
    </source>
</evidence>
<dbReference type="Proteomes" id="UP000001610">
    <property type="component" value="Unassembled WGS sequence"/>
</dbReference>
<evidence type="ECO:0000313" key="6">
    <source>
        <dbReference type="Proteomes" id="UP000001610"/>
    </source>
</evidence>